<evidence type="ECO:0000256" key="1">
    <source>
        <dbReference type="SAM" id="MobiDB-lite"/>
    </source>
</evidence>
<proteinExistence type="predicted"/>
<keyword evidence="3" id="KW-1185">Reference proteome</keyword>
<dbReference type="Ensembl" id="ENSSVLT00005015046.1">
    <property type="protein sequence ID" value="ENSSVLP00005013593.1"/>
    <property type="gene ID" value="ENSSVLG00005010779.1"/>
</dbReference>
<dbReference type="AlphaFoldDB" id="A0A8D2CR25"/>
<dbReference type="Proteomes" id="UP000694564">
    <property type="component" value="Chromosome 8"/>
</dbReference>
<organism evidence="2 3">
    <name type="scientific">Sciurus vulgaris</name>
    <name type="common">Eurasian red squirrel</name>
    <dbReference type="NCBI Taxonomy" id="55149"/>
    <lineage>
        <taxon>Eukaryota</taxon>
        <taxon>Metazoa</taxon>
        <taxon>Chordata</taxon>
        <taxon>Craniata</taxon>
        <taxon>Vertebrata</taxon>
        <taxon>Euteleostomi</taxon>
        <taxon>Mammalia</taxon>
        <taxon>Eutheria</taxon>
        <taxon>Euarchontoglires</taxon>
        <taxon>Glires</taxon>
        <taxon>Rodentia</taxon>
        <taxon>Sciuromorpha</taxon>
        <taxon>Sciuridae</taxon>
        <taxon>Sciurinae</taxon>
        <taxon>Sciurini</taxon>
        <taxon>Sciurus</taxon>
    </lineage>
</organism>
<reference evidence="2" key="1">
    <citation type="submission" date="2025-08" db="UniProtKB">
        <authorList>
            <consortium name="Ensembl"/>
        </authorList>
    </citation>
    <scope>IDENTIFICATION</scope>
</reference>
<protein>
    <submittedName>
        <fullName evidence="2">Uncharacterized protein</fullName>
    </submittedName>
</protein>
<reference evidence="2" key="2">
    <citation type="submission" date="2025-09" db="UniProtKB">
        <authorList>
            <consortium name="Ensembl"/>
        </authorList>
    </citation>
    <scope>IDENTIFICATION</scope>
</reference>
<dbReference type="GeneTree" id="ENSGT00940000164458"/>
<feature type="region of interest" description="Disordered" evidence="1">
    <location>
        <begin position="51"/>
        <end position="170"/>
    </location>
</feature>
<accession>A0A8D2CR25</accession>
<feature type="compositionally biased region" description="Basic and acidic residues" evidence="1">
    <location>
        <begin position="115"/>
        <end position="131"/>
    </location>
</feature>
<name>A0A8D2CR25_SCIVU</name>
<sequence>YKDSIITTEEAAAEIAGMPDKKKKLLKEKKLAVLVLTALEHSGCALEECEGGGCHVKPPTKETKTKPLAAPQENAMVPLNPRKKPSSKEELVSSDFEETAGSASLPRGRNLHLRKTGDPEDDRTFSSRKEPVSNGPEKTAAGIRTSSTKKNSQKHPRKIRMDIPWGRGLPHSDISLPISYSLIKINSQTHK</sequence>
<evidence type="ECO:0000313" key="2">
    <source>
        <dbReference type="Ensembl" id="ENSSVLP00005013593.1"/>
    </source>
</evidence>
<evidence type="ECO:0000313" key="3">
    <source>
        <dbReference type="Proteomes" id="UP000694564"/>
    </source>
</evidence>